<comment type="caution">
    <text evidence="1">The sequence shown here is derived from an EMBL/GenBank/DDBJ whole genome shotgun (WGS) entry which is preliminary data.</text>
</comment>
<proteinExistence type="predicted"/>
<accession>A0A8J7P7J2</accession>
<evidence type="ECO:0000313" key="1">
    <source>
        <dbReference type="EMBL" id="MBN8660809.1"/>
    </source>
</evidence>
<evidence type="ECO:0000313" key="2">
    <source>
        <dbReference type="Proteomes" id="UP000664277"/>
    </source>
</evidence>
<protein>
    <submittedName>
        <fullName evidence="1">Uncharacterized protein</fullName>
    </submittedName>
</protein>
<organism evidence="1 2">
    <name type="scientific">Candidatus Obscuribacter phosphatis</name>
    <dbReference type="NCBI Taxonomy" id="1906157"/>
    <lineage>
        <taxon>Bacteria</taxon>
        <taxon>Bacillati</taxon>
        <taxon>Candidatus Melainabacteria</taxon>
        <taxon>Candidatus Obscuribacterales</taxon>
        <taxon>Candidatus Obscuribacteraceae</taxon>
        <taxon>Candidatus Obscuribacter</taxon>
    </lineage>
</organism>
<name>A0A8J7P7J2_9BACT</name>
<sequence length="257" mass="28896">MNNAFVVMPPPTMHSYAVQEKQVSLAELPPTTPKHELASAVQLISAYSNGLEKKKNEKHLVAHDLPLGPVKTIHLHRLWQENSYASKLYRRVQFELSGDPATRLTVRLSSLALSETTRKELIALVNRYRFRTSSPILFADSIVKLAEFLGPATVGRNQYSIAKRPLKAEEKSFFHLDHATLIWVKGQAAIQVEGKFVSSEDGKVLRHFIGAFIPYETHKGTMVMELSLTTAKRDAYLMHKAELKQILNTLVPADQAQ</sequence>
<dbReference type="AlphaFoldDB" id="A0A8J7P7J2"/>
<gene>
    <name evidence="1" type="ORF">J0M35_10620</name>
</gene>
<dbReference type="EMBL" id="JAFLCK010000013">
    <property type="protein sequence ID" value="MBN8660809.1"/>
    <property type="molecule type" value="Genomic_DNA"/>
</dbReference>
<dbReference type="Proteomes" id="UP000664277">
    <property type="component" value="Unassembled WGS sequence"/>
</dbReference>
<reference evidence="1" key="1">
    <citation type="submission" date="2021-02" db="EMBL/GenBank/DDBJ databases">
        <title>Genome-Resolved Metagenomics of a Microbial Community Performing Photosynthetic Biological Nutrient Removal.</title>
        <authorList>
            <person name="Mcdaniel E.A."/>
        </authorList>
    </citation>
    <scope>NUCLEOTIDE SEQUENCE</scope>
    <source>
        <strain evidence="1">UWPOB_OBS1</strain>
    </source>
</reference>